<dbReference type="Proteomes" id="UP000595847">
    <property type="component" value="Chromosome"/>
</dbReference>
<keyword evidence="5" id="KW-1185">Reference proteome</keyword>
<sequence length="147" mass="16633">MLLLQANVDDCSPEWMAHAMERLLEAGANDVHFIPVTMKKSRPGILVQVLCYRSRLEALKTILFQETTTFGIRYFPAACHRLARQFLTVKTAWGEVPVKMGYHRGTRVQCSPEYAVCARLAKEAGVSVKEVHQEALYLARQQLRAGE</sequence>
<dbReference type="Pfam" id="PF01969">
    <property type="entry name" value="Ni_insertion"/>
    <property type="match status" value="1"/>
</dbReference>
<dbReference type="PANTHER" id="PTHR36566">
    <property type="entry name" value="NICKEL INSERTION PROTEIN-RELATED"/>
    <property type="match status" value="1"/>
</dbReference>
<dbReference type="Gene3D" id="3.10.20.300">
    <property type="entry name" value="mk0293 like domain"/>
    <property type="match status" value="1"/>
</dbReference>
<evidence type="ECO:0000313" key="2">
    <source>
        <dbReference type="EMBL" id="QQE76496.1"/>
    </source>
</evidence>
<dbReference type="EMBL" id="CP066308">
    <property type="protein sequence ID" value="QQE76496.1"/>
    <property type="molecule type" value="Genomic_DNA"/>
</dbReference>
<protein>
    <submittedName>
        <fullName evidence="2">DUF111 family protein</fullName>
    </submittedName>
</protein>
<evidence type="ECO:0000313" key="5">
    <source>
        <dbReference type="Proteomes" id="UP000677234"/>
    </source>
</evidence>
<dbReference type="InterPro" id="IPR002822">
    <property type="entry name" value="Ni_insertion"/>
</dbReference>
<dbReference type="PANTHER" id="PTHR36566:SF1">
    <property type="entry name" value="PYRIDINIUM-3,5-BISTHIOCARBOXYLIC ACID MONONUCLEOTIDE NICKEL INSERTION PROTEIN"/>
    <property type="match status" value="1"/>
</dbReference>
<name>A0A7T5EPQ5_9BACL</name>
<reference evidence="2 4" key="1">
    <citation type="submission" date="2020-12" db="EMBL/GenBank/DDBJ databases">
        <title>strain FJAT-54423T represents a novel species of the genus Brevibacillus.</title>
        <authorList>
            <person name="Tang R."/>
        </authorList>
    </citation>
    <scope>NUCLEOTIDE SEQUENCE [LARGE SCALE GENOMIC DNA]</scope>
    <source>
        <strain evidence="2 4">FJAT-54423</strain>
    </source>
</reference>
<reference evidence="3" key="2">
    <citation type="submission" date="2021-04" db="EMBL/GenBank/DDBJ databases">
        <title>Brevibacillus composti FJAT-54423, complete genome.</title>
        <authorList>
            <person name="Tang R."/>
        </authorList>
    </citation>
    <scope>NUCLEOTIDE SEQUENCE</scope>
    <source>
        <strain evidence="3">FJAT-54424</strain>
    </source>
</reference>
<dbReference type="Gene3D" id="3.30.70.1380">
    <property type="entry name" value="Transcriptional regulatory protein pf0864 domain like"/>
    <property type="match status" value="1"/>
</dbReference>
<evidence type="ECO:0000313" key="3">
    <source>
        <dbReference type="EMBL" id="QUO43568.1"/>
    </source>
</evidence>
<proteinExistence type="predicted"/>
<organism evidence="2 4">
    <name type="scientific">Brevibacillus composti</name>
    <dbReference type="NCBI Taxonomy" id="2796470"/>
    <lineage>
        <taxon>Bacteria</taxon>
        <taxon>Bacillati</taxon>
        <taxon>Bacillota</taxon>
        <taxon>Bacilli</taxon>
        <taxon>Bacillales</taxon>
        <taxon>Paenibacillaceae</taxon>
        <taxon>Brevibacillus</taxon>
    </lineage>
</organism>
<gene>
    <name evidence="2" type="ORF">JD108_04900</name>
    <name evidence="3" type="ORF">KDJ56_04580</name>
</gene>
<evidence type="ECO:0000313" key="4">
    <source>
        <dbReference type="Proteomes" id="UP000595847"/>
    </source>
</evidence>
<keyword evidence="1" id="KW-0533">Nickel</keyword>
<evidence type="ECO:0000256" key="1">
    <source>
        <dbReference type="ARBA" id="ARBA00022596"/>
    </source>
</evidence>
<dbReference type="AlphaFoldDB" id="A0A7T5EPQ5"/>
<dbReference type="EMBL" id="CP073708">
    <property type="protein sequence ID" value="QUO43568.1"/>
    <property type="molecule type" value="Genomic_DNA"/>
</dbReference>
<accession>A0A7T5EPQ5</accession>
<dbReference type="Proteomes" id="UP000677234">
    <property type="component" value="Chromosome"/>
</dbReference>
<dbReference type="KEGG" id="bcop:JD108_04900"/>